<feature type="compositionally biased region" description="Basic and acidic residues" evidence="1">
    <location>
        <begin position="258"/>
        <end position="273"/>
    </location>
</feature>
<sequence length="273" mass="29215">MVLAAAGATTVVLSACSVLGGGASQAEPTYVAPSTTTTAPSATTAPVGRPVASLPLAADLLPLAKGQLDVPRTVTVQASYPLTDEAAELGPMTVRATGSTGAGRTDVRMSLPDGSTFEQRDLGKGEIYLRLTDGDMRQALGLKRTAGVVKKLDRWVRIKAPEVPVKNRPYDIVKDRFRGGELDPVDMKYGIVDVRELDGRSVYGVLVRPVSKESSDVVRTLWVTQEPPHRFLRYEAGQYPTRTAIAFSRWGTTPLPSERPKGATKVDADAALR</sequence>
<feature type="signal peptide" evidence="2">
    <location>
        <begin position="1"/>
        <end position="26"/>
    </location>
</feature>
<dbReference type="EMBL" id="LQZG01000002">
    <property type="protein sequence ID" value="OAB87620.1"/>
    <property type="molecule type" value="Genomic_DNA"/>
</dbReference>
<evidence type="ECO:0008006" key="5">
    <source>
        <dbReference type="Google" id="ProtNLM"/>
    </source>
</evidence>
<feature type="chain" id="PRO_5008048788" description="LppX_LprAFG lipoprotein" evidence="2">
    <location>
        <begin position="27"/>
        <end position="273"/>
    </location>
</feature>
<comment type="caution">
    <text evidence="3">The sequence shown here is derived from an EMBL/GenBank/DDBJ whole genome shotgun (WGS) entry which is preliminary data.</text>
</comment>
<dbReference type="Proteomes" id="UP000076976">
    <property type="component" value="Unassembled WGS sequence"/>
</dbReference>
<organism evidence="3 4">
    <name type="scientific">Janibacter melonis</name>
    <dbReference type="NCBI Taxonomy" id="262209"/>
    <lineage>
        <taxon>Bacteria</taxon>
        <taxon>Bacillati</taxon>
        <taxon>Actinomycetota</taxon>
        <taxon>Actinomycetes</taxon>
        <taxon>Micrococcales</taxon>
        <taxon>Intrasporangiaceae</taxon>
        <taxon>Janibacter</taxon>
    </lineage>
</organism>
<gene>
    <name evidence="3" type="ORF">AWH69_06045</name>
</gene>
<keyword evidence="2" id="KW-0732">Signal</keyword>
<evidence type="ECO:0000256" key="2">
    <source>
        <dbReference type="SAM" id="SignalP"/>
    </source>
</evidence>
<proteinExistence type="predicted"/>
<accession>A0A176QDA3</accession>
<evidence type="ECO:0000256" key="1">
    <source>
        <dbReference type="SAM" id="MobiDB-lite"/>
    </source>
</evidence>
<feature type="region of interest" description="Disordered" evidence="1">
    <location>
        <begin position="95"/>
        <end position="115"/>
    </location>
</feature>
<feature type="region of interest" description="Disordered" evidence="1">
    <location>
        <begin position="251"/>
        <end position="273"/>
    </location>
</feature>
<dbReference type="STRING" id="262209.AWH69_06045"/>
<dbReference type="AlphaFoldDB" id="A0A176QDA3"/>
<evidence type="ECO:0000313" key="4">
    <source>
        <dbReference type="Proteomes" id="UP000076976"/>
    </source>
</evidence>
<protein>
    <recommendedName>
        <fullName evidence="5">LppX_LprAFG lipoprotein</fullName>
    </recommendedName>
</protein>
<name>A0A176QDA3_9MICO</name>
<feature type="region of interest" description="Disordered" evidence="1">
    <location>
        <begin position="26"/>
        <end position="46"/>
    </location>
</feature>
<feature type="compositionally biased region" description="Low complexity" evidence="1">
    <location>
        <begin position="28"/>
        <end position="46"/>
    </location>
</feature>
<evidence type="ECO:0000313" key="3">
    <source>
        <dbReference type="EMBL" id="OAB87620.1"/>
    </source>
</evidence>
<keyword evidence="4" id="KW-1185">Reference proteome</keyword>
<reference evidence="3 4" key="1">
    <citation type="submission" date="2016-01" db="EMBL/GenBank/DDBJ databases">
        <title>Janibacter melonis strain CD11_4 genome sequencing and assembly.</title>
        <authorList>
            <person name="Nair G.R."/>
            <person name="Kaur G."/>
            <person name="Chander A.M."/>
            <person name="Mayilraj S."/>
        </authorList>
    </citation>
    <scope>NUCLEOTIDE SEQUENCE [LARGE SCALE GENOMIC DNA]</scope>
    <source>
        <strain evidence="3 4">CD11-4</strain>
    </source>
</reference>